<reference evidence="1 2" key="1">
    <citation type="submission" date="2018-05" db="EMBL/GenBank/DDBJ databases">
        <title>Genomic Encyclopedia of Type Strains, Phase IV (KMG-IV): sequencing the most valuable type-strain genomes for metagenomic binning, comparative biology and taxonomic classification.</title>
        <authorList>
            <person name="Goeker M."/>
        </authorList>
    </citation>
    <scope>NUCLEOTIDE SEQUENCE [LARGE SCALE GENOMIC DNA]</scope>
    <source>
        <strain evidence="1 2">DSM 100333</strain>
    </source>
</reference>
<gene>
    <name evidence="1" type="ORF">C7379_1202</name>
</gene>
<accession>A0A2U0U069</accession>
<protein>
    <submittedName>
        <fullName evidence="1">Uncharacterized protein</fullName>
    </submittedName>
</protein>
<comment type="caution">
    <text evidence="1">The sequence shown here is derived from an EMBL/GenBank/DDBJ whole genome shotgun (WGS) entry which is preliminary data.</text>
</comment>
<dbReference type="AlphaFoldDB" id="A0A2U0U069"/>
<evidence type="ECO:0000313" key="2">
    <source>
        <dbReference type="Proteomes" id="UP000245870"/>
    </source>
</evidence>
<name>A0A2U0U069_9BACT</name>
<organism evidence="1 2">
    <name type="scientific">Hallella colorans</name>
    <dbReference type="NCBI Taxonomy" id="1703337"/>
    <lineage>
        <taxon>Bacteria</taxon>
        <taxon>Pseudomonadati</taxon>
        <taxon>Bacteroidota</taxon>
        <taxon>Bacteroidia</taxon>
        <taxon>Bacteroidales</taxon>
        <taxon>Prevotellaceae</taxon>
        <taxon>Hallella</taxon>
    </lineage>
</organism>
<sequence>MVNLAYTILEEGLRLFLLNNSNRIDLYNLLQD</sequence>
<dbReference type="EMBL" id="QENY01000020">
    <property type="protein sequence ID" value="PVX49309.1"/>
    <property type="molecule type" value="Genomic_DNA"/>
</dbReference>
<dbReference type="Proteomes" id="UP000245870">
    <property type="component" value="Unassembled WGS sequence"/>
</dbReference>
<evidence type="ECO:0000313" key="1">
    <source>
        <dbReference type="EMBL" id="PVX49309.1"/>
    </source>
</evidence>
<proteinExistence type="predicted"/>
<keyword evidence="2" id="KW-1185">Reference proteome</keyword>